<evidence type="ECO:0000256" key="1">
    <source>
        <dbReference type="ARBA" id="ARBA00023125"/>
    </source>
</evidence>
<dbReference type="Pfam" id="PF00436">
    <property type="entry name" value="SSB"/>
    <property type="match status" value="1"/>
</dbReference>
<reference evidence="3" key="1">
    <citation type="journal article" date="2023" name="J. Phycol.">
        <title>Revised classification of the Cyanidiophyceae based on plastid genome data with descriptions of the Cavernulicolales ord. nov. and Galdieriales ord. nov. (Rhodophyta).</title>
        <authorList>
            <person name="Park S.I."/>
            <person name="Cho C.H."/>
            <person name="Ciniglia C."/>
            <person name="Huang T.Y."/>
            <person name="Liu S.L."/>
            <person name="Bustamante D.E."/>
            <person name="Calderon M.S."/>
            <person name="Mansilla A."/>
            <person name="McDermott T."/>
            <person name="Andersen R.A."/>
            <person name="Yoon H.S."/>
        </authorList>
    </citation>
    <scope>NUCLEOTIDE SEQUENCE</scope>
</reference>
<accession>A0A9Y1MWN5</accession>
<sequence length="119" mass="14094">MNRFILTVKIIKLSKIQVLSEGLTTCKLVVQFSNPKSPKILNYIYIKAWGNLAQELEHYYTIGDYLLIEGYLNIVKKYNTKNNKKPEVKVNKIYPLYLRKNKFKLNSKDITPFYDRIPF</sequence>
<name>A0A9Y1MWN5_9RHOD</name>
<protein>
    <submittedName>
        <fullName evidence="3">Single-stranded DNA-binding protein</fullName>
    </submittedName>
</protein>
<geneLocation type="plastid" evidence="3"/>
<dbReference type="InterPro" id="IPR012340">
    <property type="entry name" value="NA-bd_OB-fold"/>
</dbReference>
<proteinExistence type="predicted"/>
<evidence type="ECO:0000313" key="3">
    <source>
        <dbReference type="EMBL" id="WDA98900.1"/>
    </source>
</evidence>
<dbReference type="SUPFAM" id="SSF50249">
    <property type="entry name" value="Nucleic acid-binding proteins"/>
    <property type="match status" value="1"/>
</dbReference>
<dbReference type="Gene3D" id="2.40.50.140">
    <property type="entry name" value="Nucleic acid-binding proteins"/>
    <property type="match status" value="1"/>
</dbReference>
<dbReference type="InterPro" id="IPR000424">
    <property type="entry name" value="Primosome_PriB/ssb"/>
</dbReference>
<organism evidence="3">
    <name type="scientific">Sciadococcus taiwanensis</name>
    <dbReference type="NCBI Taxonomy" id="3028030"/>
    <lineage>
        <taxon>Eukaryota</taxon>
        <taxon>Rhodophyta</taxon>
        <taxon>Bangiophyceae</taxon>
        <taxon>Cavernulicolales</taxon>
        <taxon>Cavernulicolaceae</taxon>
        <taxon>Sciadococcus</taxon>
    </lineage>
</organism>
<evidence type="ECO:0000256" key="2">
    <source>
        <dbReference type="PROSITE-ProRule" id="PRU00252"/>
    </source>
</evidence>
<dbReference type="AlphaFoldDB" id="A0A9Y1MWN5"/>
<keyword evidence="1 2" id="KW-0238">DNA-binding</keyword>
<keyword evidence="3" id="KW-0934">Plastid</keyword>
<dbReference type="GO" id="GO:0003697">
    <property type="term" value="F:single-stranded DNA binding"/>
    <property type="evidence" value="ECO:0007669"/>
    <property type="project" value="InterPro"/>
</dbReference>
<dbReference type="EMBL" id="OP616811">
    <property type="protein sequence ID" value="WDA98900.1"/>
    <property type="molecule type" value="Genomic_DNA"/>
</dbReference>
<dbReference type="PROSITE" id="PS50935">
    <property type="entry name" value="SSB"/>
    <property type="match status" value="1"/>
</dbReference>
<gene>
    <name evidence="3" type="primary">ycf41</name>
    <name evidence="3" type="ORF">SCTW_118</name>
</gene>